<feature type="signal peptide" evidence="1">
    <location>
        <begin position="1"/>
        <end position="22"/>
    </location>
</feature>
<dbReference type="RefSeq" id="WP_013256476.1">
    <property type="nucleotide sequence ID" value="NC_014364.1"/>
</dbReference>
<sequence length="159" mass="17216">MRFRWPLLSMLFIMALSSCDYAPDAGGVRFFRVSVELTGTCSAATLNIDFNEATAFTDAEGNAWSAVTNLSLSSSDLPYTWSATALVDRSDPNRALYVSLDCTLASGDGLTARILYEELVPDGWSSPRLLDSGVAKYDDTLFPAPQYGSIKLSALLPEP</sequence>
<evidence type="ECO:0000313" key="2">
    <source>
        <dbReference type="EMBL" id="ADK83017.1"/>
    </source>
</evidence>
<dbReference type="EMBL" id="CP002116">
    <property type="protein sequence ID" value="ADK83017.1"/>
    <property type="molecule type" value="Genomic_DNA"/>
</dbReference>
<evidence type="ECO:0000313" key="3">
    <source>
        <dbReference type="Proteomes" id="UP000002318"/>
    </source>
</evidence>
<proteinExistence type="predicted"/>
<feature type="chain" id="PRO_5003150527" description="Lipoprotein" evidence="1">
    <location>
        <begin position="23"/>
        <end position="159"/>
    </location>
</feature>
<dbReference type="HOGENOM" id="CLU_1659651_0_0_12"/>
<accession>E1R948</accession>
<organism evidence="2 3">
    <name type="scientific">Sediminispirochaeta smaragdinae (strain DSM 11293 / JCM 15392 / SEBR 4228)</name>
    <name type="common">Spirochaeta smaragdinae</name>
    <dbReference type="NCBI Taxonomy" id="573413"/>
    <lineage>
        <taxon>Bacteria</taxon>
        <taxon>Pseudomonadati</taxon>
        <taxon>Spirochaetota</taxon>
        <taxon>Spirochaetia</taxon>
        <taxon>Spirochaetales</taxon>
        <taxon>Spirochaetaceae</taxon>
        <taxon>Sediminispirochaeta</taxon>
    </lineage>
</organism>
<name>E1R948_SEDSS</name>
<dbReference type="OrthoDB" id="9824269at2"/>
<dbReference type="KEGG" id="ssm:Spirs_3932"/>
<keyword evidence="3" id="KW-1185">Reference proteome</keyword>
<reference evidence="2 3" key="1">
    <citation type="journal article" date="2010" name="Stand. Genomic Sci.">
        <title>Complete genome sequence of Spirochaeta smaragdinae type strain (SEBR 4228).</title>
        <authorList>
            <person name="Mavromatis K."/>
            <person name="Yasawong M."/>
            <person name="Chertkov O."/>
            <person name="Lapidus A."/>
            <person name="Lucas S."/>
            <person name="Nolan M."/>
            <person name="Del Rio T.G."/>
            <person name="Tice H."/>
            <person name="Cheng J.F."/>
            <person name="Pitluck S."/>
            <person name="Liolios K."/>
            <person name="Ivanova N."/>
            <person name="Tapia R."/>
            <person name="Han C."/>
            <person name="Bruce D."/>
            <person name="Goodwin L."/>
            <person name="Pati A."/>
            <person name="Chen A."/>
            <person name="Palaniappan K."/>
            <person name="Land M."/>
            <person name="Hauser L."/>
            <person name="Chang Y.J."/>
            <person name="Jeffries C.D."/>
            <person name="Detter J.C."/>
            <person name="Rohde M."/>
            <person name="Brambilla E."/>
            <person name="Spring S."/>
            <person name="Goker M."/>
            <person name="Sikorski J."/>
            <person name="Woyke T."/>
            <person name="Bristow J."/>
            <person name="Eisen J.A."/>
            <person name="Markowitz V."/>
            <person name="Hugenholtz P."/>
            <person name="Klenk H.P."/>
            <person name="Kyrpides N.C."/>
        </authorList>
    </citation>
    <scope>NUCLEOTIDE SEQUENCE [LARGE SCALE GENOMIC DNA]</scope>
    <source>
        <strain evidence="3">DSM 11293 / JCM 15392 / SEBR 4228</strain>
    </source>
</reference>
<evidence type="ECO:0008006" key="4">
    <source>
        <dbReference type="Google" id="ProtNLM"/>
    </source>
</evidence>
<dbReference type="STRING" id="573413.Spirs_3932"/>
<evidence type="ECO:0000256" key="1">
    <source>
        <dbReference type="SAM" id="SignalP"/>
    </source>
</evidence>
<gene>
    <name evidence="2" type="ordered locus">Spirs_3932</name>
</gene>
<dbReference type="PROSITE" id="PS51257">
    <property type="entry name" value="PROKAR_LIPOPROTEIN"/>
    <property type="match status" value="1"/>
</dbReference>
<protein>
    <recommendedName>
        <fullName evidence="4">Lipoprotein</fullName>
    </recommendedName>
</protein>
<dbReference type="Proteomes" id="UP000002318">
    <property type="component" value="Chromosome"/>
</dbReference>
<keyword evidence="1" id="KW-0732">Signal</keyword>
<dbReference type="AlphaFoldDB" id="E1R948"/>